<dbReference type="Pfam" id="PF00903">
    <property type="entry name" value="Glyoxalase"/>
    <property type="match status" value="1"/>
</dbReference>
<comment type="caution">
    <text evidence="4">The sequence shown here is derived from an EMBL/GenBank/DDBJ whole genome shotgun (WGS) entry which is preliminary data.</text>
</comment>
<dbReference type="VEuPathDB" id="FungiDB:CDV56_100727"/>
<sequence length="233" mass="25278">MVLHSGSVGPNESEGQIESHSSSAVGEISPDNKSDSDSNSEVEILGLGSRTFRITLRSQHLNTMASKNPTSGFRLTHVGLRVTDIDRSVAFYTGAFGMKELGRMGLDTTTVVFLGYPDAANPQTQLFAREGVLELVCPKKSQKGMADSSDYPDFRFVKLAIGVPDMAKAMEYIRSHNVRILKEAGVAQGSEVVATFLGCDTPDKGFDRPLWEAAVAVPFVEDPDGYLIEIIPY</sequence>
<dbReference type="InterPro" id="IPR037523">
    <property type="entry name" value="VOC_core"/>
</dbReference>
<evidence type="ECO:0000256" key="2">
    <source>
        <dbReference type="SAM" id="MobiDB-lite"/>
    </source>
</evidence>
<dbReference type="Proteomes" id="UP000215305">
    <property type="component" value="Unassembled WGS sequence"/>
</dbReference>
<dbReference type="RefSeq" id="XP_026609668.1">
    <property type="nucleotide sequence ID" value="XM_026754346.1"/>
</dbReference>
<keyword evidence="1" id="KW-0479">Metal-binding</keyword>
<dbReference type="STRING" id="41047.A0A397FXB1"/>
<feature type="domain" description="VOC" evidence="3">
    <location>
        <begin position="74"/>
        <end position="233"/>
    </location>
</feature>
<feature type="compositionally biased region" description="Polar residues" evidence="2">
    <location>
        <begin position="8"/>
        <end position="24"/>
    </location>
</feature>
<dbReference type="PANTHER" id="PTHR10374:SF19">
    <property type="entry name" value="LYASE (GLO1), PUTATIVE (AFU_ORTHOLOGUE AFUA_2G13550)-RELATED"/>
    <property type="match status" value="1"/>
</dbReference>
<feature type="region of interest" description="Disordered" evidence="2">
    <location>
        <begin position="1"/>
        <end position="41"/>
    </location>
</feature>
<dbReference type="GO" id="GO:0046872">
    <property type="term" value="F:metal ion binding"/>
    <property type="evidence" value="ECO:0007669"/>
    <property type="project" value="UniProtKB-KW"/>
</dbReference>
<organism evidence="4 5">
    <name type="scientific">Aspergillus thermomutatus</name>
    <name type="common">Neosartorya pseudofischeri</name>
    <dbReference type="NCBI Taxonomy" id="41047"/>
    <lineage>
        <taxon>Eukaryota</taxon>
        <taxon>Fungi</taxon>
        <taxon>Dikarya</taxon>
        <taxon>Ascomycota</taxon>
        <taxon>Pezizomycotina</taxon>
        <taxon>Eurotiomycetes</taxon>
        <taxon>Eurotiomycetidae</taxon>
        <taxon>Eurotiales</taxon>
        <taxon>Aspergillaceae</taxon>
        <taxon>Aspergillus</taxon>
        <taxon>Aspergillus subgen. Fumigati</taxon>
    </lineage>
</organism>
<dbReference type="PANTHER" id="PTHR10374">
    <property type="entry name" value="LACTOYLGLUTATHIONE LYASE GLYOXALASE I"/>
    <property type="match status" value="1"/>
</dbReference>
<name>A0A397FXB1_ASPTH</name>
<dbReference type="Gene3D" id="3.10.180.10">
    <property type="entry name" value="2,3-Dihydroxybiphenyl 1,2-Dioxygenase, domain 1"/>
    <property type="match status" value="1"/>
</dbReference>
<dbReference type="EMBL" id="NKHU02000449">
    <property type="protein sequence ID" value="RHZ43305.1"/>
    <property type="molecule type" value="Genomic_DNA"/>
</dbReference>
<dbReference type="PROSITE" id="PS51819">
    <property type="entry name" value="VOC"/>
    <property type="match status" value="1"/>
</dbReference>
<dbReference type="AlphaFoldDB" id="A0A397FXB1"/>
<dbReference type="InterPro" id="IPR018146">
    <property type="entry name" value="Glyoxalase_1_CS"/>
</dbReference>
<evidence type="ECO:0000313" key="5">
    <source>
        <dbReference type="Proteomes" id="UP000215305"/>
    </source>
</evidence>
<proteinExistence type="predicted"/>
<dbReference type="PROSITE" id="PS00934">
    <property type="entry name" value="GLYOXALASE_I_1"/>
    <property type="match status" value="1"/>
</dbReference>
<protein>
    <recommendedName>
        <fullName evidence="3">VOC domain-containing protein</fullName>
    </recommendedName>
</protein>
<reference evidence="4" key="1">
    <citation type="submission" date="2018-08" db="EMBL/GenBank/DDBJ databases">
        <title>Draft genome sequence of azole-resistant Aspergillus thermomutatus (Neosartorya pseudofischeri) strain HMR AF 39, isolated from a human nasal aspirate.</title>
        <authorList>
            <person name="Parent-Michaud M."/>
            <person name="Dufresne P.J."/>
            <person name="Fournier E."/>
            <person name="Martineau C."/>
            <person name="Moreira S."/>
            <person name="Perkins V."/>
            <person name="De Repentigny L."/>
            <person name="Dufresne S.F."/>
        </authorList>
    </citation>
    <scope>NUCLEOTIDE SEQUENCE [LARGE SCALE GENOMIC DNA]</scope>
    <source>
        <strain evidence="4">HMR AF 39</strain>
    </source>
</reference>
<evidence type="ECO:0000256" key="1">
    <source>
        <dbReference type="ARBA" id="ARBA00022723"/>
    </source>
</evidence>
<dbReference type="GO" id="GO:0004462">
    <property type="term" value="F:lactoylglutathione lyase activity"/>
    <property type="evidence" value="ECO:0007669"/>
    <property type="project" value="InterPro"/>
</dbReference>
<accession>A0A397FXB1</accession>
<dbReference type="InterPro" id="IPR029068">
    <property type="entry name" value="Glyas_Bleomycin-R_OHBP_Dase"/>
</dbReference>
<dbReference type="GeneID" id="38122701"/>
<evidence type="ECO:0000259" key="3">
    <source>
        <dbReference type="PROSITE" id="PS51819"/>
    </source>
</evidence>
<dbReference type="OrthoDB" id="16820at2759"/>
<dbReference type="SUPFAM" id="SSF54593">
    <property type="entry name" value="Glyoxalase/Bleomycin resistance protein/Dihydroxybiphenyl dioxygenase"/>
    <property type="match status" value="1"/>
</dbReference>
<evidence type="ECO:0000313" key="4">
    <source>
        <dbReference type="EMBL" id="RHZ43305.1"/>
    </source>
</evidence>
<keyword evidence="5" id="KW-1185">Reference proteome</keyword>
<gene>
    <name evidence="4" type="ORF">CDV56_100727</name>
</gene>
<dbReference type="InterPro" id="IPR004360">
    <property type="entry name" value="Glyas_Fos-R_dOase_dom"/>
</dbReference>